<comment type="subcellular location">
    <subcellularLocation>
        <location evidence="2">Membrane</location>
        <topology evidence="2">Multi-pass membrane protein</topology>
    </subcellularLocation>
    <subcellularLocation>
        <location evidence="13">Mitochondrion inner membrane</location>
        <topology evidence="13">Multi-pass membrane protein</topology>
        <orientation evidence="13">Matrix side</orientation>
    </subcellularLocation>
</comment>
<evidence type="ECO:0000313" key="14">
    <source>
        <dbReference type="EMBL" id="KAI9553964.1"/>
    </source>
</evidence>
<feature type="transmembrane region" description="Helical" evidence="13">
    <location>
        <begin position="284"/>
        <end position="303"/>
    </location>
</feature>
<name>A0AAD5PR73_9CRUS</name>
<keyword evidence="8 13" id="KW-0472">Membrane</keyword>
<dbReference type="PROSITE" id="PS00943">
    <property type="entry name" value="UBIA"/>
    <property type="match status" value="1"/>
</dbReference>
<dbReference type="AlphaFoldDB" id="A0AAD5PR73"/>
<keyword evidence="7 13" id="KW-1133">Transmembrane helix</keyword>
<comment type="similarity">
    <text evidence="3 13">Belongs to the UbiA prenyltransferase family.</text>
</comment>
<sequence length="360" mass="40114">MIISKMMSCIFHRFSSDYRGILRVLPNSPLKTAFLKKPLNGTVFSTSKFAQTEKEHNAKFVKSTLAERLVNGSPTQMQPYLRLVRMDRPIGTWLLFWPCGWSVTLAAPAGNFPDIGMLSLMLAGSFVMRGAGCTINDMWDKRIDQQVERTKNRPLASNQITALNAWVFLGAQLSVGLLILLQLNWYSILLGASSLGLVISYPLMKRVTYWPQLVLGLTFNWGALIGYSAIKGYCDWSVCLPLYAAGVAWTLVYDTIYAHQDKYDDAVVGVKSTALRFGESTSKWITGFSLITATGFTIAGINANQSWPYYMAVLATSAHLIYQISTLNINDRENCAKLFKSNRDIGALLFLGCVLGTWHQ</sequence>
<evidence type="ECO:0000256" key="11">
    <source>
        <dbReference type="ARBA" id="ARBA00050454"/>
    </source>
</evidence>
<keyword evidence="6 13" id="KW-0812">Transmembrane</keyword>
<evidence type="ECO:0000256" key="9">
    <source>
        <dbReference type="ARBA" id="ARBA00023229"/>
    </source>
</evidence>
<feature type="transmembrane region" description="Helical" evidence="13">
    <location>
        <begin position="160"/>
        <end position="179"/>
    </location>
</feature>
<keyword evidence="5 13" id="KW-0831">Ubiquinone biosynthesis</keyword>
<evidence type="ECO:0000256" key="10">
    <source>
        <dbReference type="ARBA" id="ARBA00049890"/>
    </source>
</evidence>
<accession>A0AAD5PR73</accession>
<dbReference type="Proteomes" id="UP000820818">
    <property type="component" value="Linkage Group LG8"/>
</dbReference>
<comment type="pathway">
    <text evidence="13">Cofactor biosynthesis; ubiquinone biosynthesis.</text>
</comment>
<dbReference type="FunFam" id="1.10.357.140:FF:000003">
    <property type="entry name" value="4-hydroxybenzoate polyprenyltransferase, mitochondrial"/>
    <property type="match status" value="1"/>
</dbReference>
<comment type="catalytic activity">
    <reaction evidence="10">
        <text>all-trans-decaprenyl diphosphate + 4-hydroxybenzoate = 4-hydroxy-3-(all-trans-decaprenyl)benzoate + diphosphate</text>
        <dbReference type="Rhea" id="RHEA:44564"/>
        <dbReference type="ChEBI" id="CHEBI:17879"/>
        <dbReference type="ChEBI" id="CHEBI:33019"/>
        <dbReference type="ChEBI" id="CHEBI:60721"/>
        <dbReference type="ChEBI" id="CHEBI:84503"/>
        <dbReference type="EC" id="2.5.1.39"/>
    </reaction>
    <physiologicalReaction direction="left-to-right" evidence="10">
        <dbReference type="Rhea" id="RHEA:44565"/>
    </physiologicalReaction>
</comment>
<dbReference type="GO" id="GO:0008412">
    <property type="term" value="F:4-hydroxybenzoate polyprenyltransferase activity"/>
    <property type="evidence" value="ECO:0007669"/>
    <property type="project" value="UniProtKB-EC"/>
</dbReference>
<dbReference type="NCBIfam" id="TIGR01474">
    <property type="entry name" value="ubiA_proteo"/>
    <property type="match status" value="1"/>
</dbReference>
<dbReference type="InterPro" id="IPR044878">
    <property type="entry name" value="UbiA_sf"/>
</dbReference>
<keyword evidence="13" id="KW-0496">Mitochondrion</keyword>
<evidence type="ECO:0000256" key="3">
    <source>
        <dbReference type="ARBA" id="ARBA00005985"/>
    </source>
</evidence>
<evidence type="ECO:0000256" key="2">
    <source>
        <dbReference type="ARBA" id="ARBA00004141"/>
    </source>
</evidence>
<evidence type="ECO:0000256" key="13">
    <source>
        <dbReference type="HAMAP-Rule" id="MF_03189"/>
    </source>
</evidence>
<dbReference type="PANTHER" id="PTHR11048">
    <property type="entry name" value="PRENYLTRANSFERASES"/>
    <property type="match status" value="1"/>
</dbReference>
<dbReference type="Pfam" id="PF01040">
    <property type="entry name" value="UbiA"/>
    <property type="match status" value="1"/>
</dbReference>
<dbReference type="Gene3D" id="1.10.357.140">
    <property type="entry name" value="UbiA prenyltransferase"/>
    <property type="match status" value="1"/>
</dbReference>
<keyword evidence="13" id="KW-0999">Mitochondrion inner membrane</keyword>
<keyword evidence="4 13" id="KW-0808">Transferase</keyword>
<dbReference type="Gene3D" id="1.20.120.1780">
    <property type="entry name" value="UbiA prenyltransferase"/>
    <property type="match status" value="1"/>
</dbReference>
<feature type="transmembrane region" description="Helical" evidence="13">
    <location>
        <begin position="90"/>
        <end position="109"/>
    </location>
</feature>
<dbReference type="GO" id="GO:0008299">
    <property type="term" value="P:isoprenoid biosynthetic process"/>
    <property type="evidence" value="ECO:0007669"/>
    <property type="project" value="UniProtKB-UniRule"/>
</dbReference>
<evidence type="ECO:0000256" key="8">
    <source>
        <dbReference type="ARBA" id="ARBA00023136"/>
    </source>
</evidence>
<evidence type="ECO:0000256" key="12">
    <source>
        <dbReference type="ARBA" id="ARBA00051182"/>
    </source>
</evidence>
<dbReference type="EMBL" id="WJBH02000008">
    <property type="protein sequence ID" value="KAI9553964.1"/>
    <property type="molecule type" value="Genomic_DNA"/>
</dbReference>
<dbReference type="GO" id="GO:0006744">
    <property type="term" value="P:ubiquinone biosynthetic process"/>
    <property type="evidence" value="ECO:0007669"/>
    <property type="project" value="UniProtKB-UniRule"/>
</dbReference>
<dbReference type="FunFam" id="1.20.120.1780:FF:000001">
    <property type="entry name" value="4-hydroxybenzoate octaprenyltransferase"/>
    <property type="match status" value="1"/>
</dbReference>
<dbReference type="InterPro" id="IPR000537">
    <property type="entry name" value="UbiA_prenyltransferase"/>
</dbReference>
<comment type="cofactor">
    <cofactor evidence="1 13">
        <name>Mg(2+)</name>
        <dbReference type="ChEBI" id="CHEBI:18420"/>
    </cofactor>
</comment>
<dbReference type="CDD" id="cd13959">
    <property type="entry name" value="PT_UbiA_COQ2"/>
    <property type="match status" value="1"/>
</dbReference>
<keyword evidence="15" id="KW-1185">Reference proteome</keyword>
<comment type="catalytic activity">
    <reaction evidence="11">
        <text>all-trans-nonaprenyl diphosphate + 4-hydroxybenzoate = 4-hydroxy-3-(all-trans-nonaprenyl)benzoate + diphosphate</text>
        <dbReference type="Rhea" id="RHEA:17709"/>
        <dbReference type="ChEBI" id="CHEBI:17879"/>
        <dbReference type="ChEBI" id="CHEBI:33019"/>
        <dbReference type="ChEBI" id="CHEBI:58391"/>
        <dbReference type="ChEBI" id="CHEBI:84502"/>
        <dbReference type="EC" id="2.5.1.39"/>
    </reaction>
    <physiologicalReaction direction="left-to-right" evidence="11">
        <dbReference type="Rhea" id="RHEA:17710"/>
    </physiologicalReaction>
</comment>
<evidence type="ECO:0000256" key="6">
    <source>
        <dbReference type="ARBA" id="ARBA00022692"/>
    </source>
</evidence>
<comment type="catalytic activity">
    <reaction evidence="12">
        <text>an all-trans-polyprenyl diphosphate + 4-hydroxybenzoate = a 4-hydroxy-3-(all-trans-polyprenyl)benzoate + diphosphate</text>
        <dbReference type="Rhea" id="RHEA:44504"/>
        <dbReference type="Rhea" id="RHEA-COMP:9514"/>
        <dbReference type="Rhea" id="RHEA-COMP:9564"/>
        <dbReference type="ChEBI" id="CHEBI:17879"/>
        <dbReference type="ChEBI" id="CHEBI:33019"/>
        <dbReference type="ChEBI" id="CHEBI:58914"/>
        <dbReference type="ChEBI" id="CHEBI:78396"/>
        <dbReference type="EC" id="2.5.1.39"/>
    </reaction>
    <physiologicalReaction direction="left-to-right" evidence="12">
        <dbReference type="Rhea" id="RHEA:44505"/>
    </physiologicalReaction>
</comment>
<dbReference type="InterPro" id="IPR039653">
    <property type="entry name" value="Prenyltransferase"/>
</dbReference>
<comment type="caution">
    <text evidence="14">The sequence shown here is derived from an EMBL/GenBank/DDBJ whole genome shotgun (WGS) entry which is preliminary data.</text>
</comment>
<evidence type="ECO:0000313" key="15">
    <source>
        <dbReference type="Proteomes" id="UP000820818"/>
    </source>
</evidence>
<proteinExistence type="inferred from homology"/>
<keyword evidence="9 13" id="KW-0414">Isoprene biosynthesis</keyword>
<gene>
    <name evidence="14" type="ORF">GHT06_019235</name>
</gene>
<evidence type="ECO:0000256" key="5">
    <source>
        <dbReference type="ARBA" id="ARBA00022688"/>
    </source>
</evidence>
<dbReference type="HAMAP" id="MF_01635">
    <property type="entry name" value="UbiA"/>
    <property type="match status" value="1"/>
</dbReference>
<dbReference type="InterPro" id="IPR030470">
    <property type="entry name" value="UbiA_prenylTrfase_CS"/>
</dbReference>
<comment type="function">
    <text evidence="13">Catalyzes the prenylation of para-hydroxybenzoate (PHB) with an all-trans polyprenyl group. Mediates the second step in the final reaction sequence of coenzyme Q (CoQ) biosynthesis, which is the condensation of the polyisoprenoid side chain with PHB, generating the first membrane-bound Q intermediate.</text>
</comment>
<dbReference type="InterPro" id="IPR006370">
    <property type="entry name" value="HB_polyprenyltransferase-like"/>
</dbReference>
<evidence type="ECO:0000256" key="4">
    <source>
        <dbReference type="ARBA" id="ARBA00022679"/>
    </source>
</evidence>
<organism evidence="14 15">
    <name type="scientific">Daphnia sinensis</name>
    <dbReference type="NCBI Taxonomy" id="1820382"/>
    <lineage>
        <taxon>Eukaryota</taxon>
        <taxon>Metazoa</taxon>
        <taxon>Ecdysozoa</taxon>
        <taxon>Arthropoda</taxon>
        <taxon>Crustacea</taxon>
        <taxon>Branchiopoda</taxon>
        <taxon>Diplostraca</taxon>
        <taxon>Cladocera</taxon>
        <taxon>Anomopoda</taxon>
        <taxon>Daphniidae</taxon>
        <taxon>Daphnia</taxon>
        <taxon>Daphnia similis group</taxon>
    </lineage>
</organism>
<evidence type="ECO:0000256" key="1">
    <source>
        <dbReference type="ARBA" id="ARBA00001946"/>
    </source>
</evidence>
<dbReference type="GO" id="GO:0005743">
    <property type="term" value="C:mitochondrial inner membrane"/>
    <property type="evidence" value="ECO:0007669"/>
    <property type="project" value="UniProtKB-SubCell"/>
</dbReference>
<protein>
    <recommendedName>
        <fullName evidence="13">4-hydroxybenzoate polyprenyltransferase, mitochondrial</fullName>
        <shortName evidence="13">4-HB polyprenyltransferase</shortName>
        <ecNumber evidence="13">2.5.1.39</ecNumber>
    </recommendedName>
    <alternativeName>
        <fullName evidence="13">Para-hydroxybenzoate--polyprenyltransferase</fullName>
        <shortName evidence="13">PHB:PPT</shortName>
        <shortName evidence="13">PHB:polyprenyltransferase</shortName>
    </alternativeName>
</protein>
<reference evidence="14 15" key="1">
    <citation type="submission" date="2022-05" db="EMBL/GenBank/DDBJ databases">
        <title>A multi-omics perspective on studying reproductive biology in Daphnia sinensis.</title>
        <authorList>
            <person name="Jia J."/>
        </authorList>
    </citation>
    <scope>NUCLEOTIDE SEQUENCE [LARGE SCALE GENOMIC DNA]</scope>
    <source>
        <strain evidence="14 15">WSL</strain>
    </source>
</reference>
<dbReference type="EC" id="2.5.1.39" evidence="13"/>
<evidence type="ECO:0000256" key="7">
    <source>
        <dbReference type="ARBA" id="ARBA00022989"/>
    </source>
</evidence>
<dbReference type="PANTHER" id="PTHR11048:SF28">
    <property type="entry name" value="4-HYDROXYBENZOATE POLYPRENYLTRANSFERASE, MITOCHONDRIAL"/>
    <property type="match status" value="1"/>
</dbReference>
<feature type="transmembrane region" description="Helical" evidence="13">
    <location>
        <begin position="115"/>
        <end position="139"/>
    </location>
</feature>